<dbReference type="Pfam" id="PF04770">
    <property type="entry name" value="ZF-HD_dimer"/>
    <property type="match status" value="1"/>
</dbReference>
<name>A0AAF0X798_DAUCS</name>
<organism evidence="12 13">
    <name type="scientific">Daucus carota subsp. sativus</name>
    <name type="common">Carrot</name>
    <dbReference type="NCBI Taxonomy" id="79200"/>
    <lineage>
        <taxon>Eukaryota</taxon>
        <taxon>Viridiplantae</taxon>
        <taxon>Streptophyta</taxon>
        <taxon>Embryophyta</taxon>
        <taxon>Tracheophyta</taxon>
        <taxon>Spermatophyta</taxon>
        <taxon>Magnoliopsida</taxon>
        <taxon>eudicotyledons</taxon>
        <taxon>Gunneridae</taxon>
        <taxon>Pentapetalae</taxon>
        <taxon>asterids</taxon>
        <taxon>campanulids</taxon>
        <taxon>Apiales</taxon>
        <taxon>Apiaceae</taxon>
        <taxon>Apioideae</taxon>
        <taxon>Scandiceae</taxon>
        <taxon>Daucinae</taxon>
        <taxon>Daucus</taxon>
        <taxon>Daucus sect. Daucus</taxon>
    </lineage>
</organism>
<evidence type="ECO:0000256" key="6">
    <source>
        <dbReference type="ARBA" id="ARBA00023125"/>
    </source>
</evidence>
<dbReference type="SUPFAM" id="SSF46689">
    <property type="entry name" value="Homeodomain-like"/>
    <property type="match status" value="1"/>
</dbReference>
<feature type="domain" description="ZF-HD dimerization-type" evidence="11">
    <location>
        <begin position="37"/>
        <end position="86"/>
    </location>
</feature>
<feature type="region of interest" description="Disordered" evidence="10">
    <location>
        <begin position="1"/>
        <end position="20"/>
    </location>
</feature>
<keyword evidence="5" id="KW-0805">Transcription regulation</keyword>
<keyword evidence="2" id="KW-0479">Metal-binding</keyword>
<dbReference type="Gene3D" id="1.10.10.60">
    <property type="entry name" value="Homeodomain-like"/>
    <property type="match status" value="1"/>
</dbReference>
<evidence type="ECO:0000256" key="3">
    <source>
        <dbReference type="ARBA" id="ARBA00022771"/>
    </source>
</evidence>
<evidence type="ECO:0000256" key="10">
    <source>
        <dbReference type="SAM" id="MobiDB-lite"/>
    </source>
</evidence>
<evidence type="ECO:0000313" key="13">
    <source>
        <dbReference type="Proteomes" id="UP000077755"/>
    </source>
</evidence>
<dbReference type="FunFam" id="1.10.10.60:FF:000257">
    <property type="entry name" value="Zinc-finger homeodomain protein 2"/>
    <property type="match status" value="1"/>
</dbReference>
<dbReference type="NCBIfam" id="TIGR01565">
    <property type="entry name" value="homeo_ZF_HD"/>
    <property type="match status" value="1"/>
</dbReference>
<protein>
    <recommendedName>
        <fullName evidence="11">ZF-HD dimerization-type domain-containing protein</fullName>
    </recommendedName>
</protein>
<proteinExistence type="predicted"/>
<keyword evidence="4" id="KW-0862">Zinc</keyword>
<evidence type="ECO:0000256" key="8">
    <source>
        <dbReference type="ARBA" id="ARBA00023163"/>
    </source>
</evidence>
<dbReference type="GO" id="GO:0050793">
    <property type="term" value="P:regulation of developmental process"/>
    <property type="evidence" value="ECO:0007669"/>
    <property type="project" value="TreeGrafter"/>
</dbReference>
<keyword evidence="13" id="KW-1185">Reference proteome</keyword>
<dbReference type="NCBIfam" id="TIGR01566">
    <property type="entry name" value="ZF_HD_prot_N"/>
    <property type="match status" value="1"/>
</dbReference>
<dbReference type="PANTHER" id="PTHR31948:SF140">
    <property type="entry name" value="ZINC-FINGER HOMEODOMAIN PROTEIN 2"/>
    <property type="match status" value="1"/>
</dbReference>
<evidence type="ECO:0000256" key="5">
    <source>
        <dbReference type="ARBA" id="ARBA00023015"/>
    </source>
</evidence>
<dbReference type="GO" id="GO:0003700">
    <property type="term" value="F:DNA-binding transcription factor activity"/>
    <property type="evidence" value="ECO:0007669"/>
    <property type="project" value="TreeGrafter"/>
</dbReference>
<dbReference type="PANTHER" id="PTHR31948">
    <property type="entry name" value="ZINC-FINGER HOMEODOMAIN PROTEIN 2"/>
    <property type="match status" value="1"/>
</dbReference>
<evidence type="ECO:0000256" key="7">
    <source>
        <dbReference type="ARBA" id="ARBA00023155"/>
    </source>
</evidence>
<reference evidence="12" key="2">
    <citation type="submission" date="2022-03" db="EMBL/GenBank/DDBJ databases">
        <title>Draft title - Genomic analysis of global carrot germplasm unveils the trajectory of domestication and the origin of high carotenoid orange carrot.</title>
        <authorList>
            <person name="Iorizzo M."/>
            <person name="Ellison S."/>
            <person name="Senalik D."/>
            <person name="Macko-Podgorni A."/>
            <person name="Grzebelus D."/>
            <person name="Bostan H."/>
            <person name="Rolling W."/>
            <person name="Curaba J."/>
            <person name="Simon P."/>
        </authorList>
    </citation>
    <scope>NUCLEOTIDE SEQUENCE</scope>
    <source>
        <tissue evidence="12">Leaf</tissue>
    </source>
</reference>
<evidence type="ECO:0000313" key="12">
    <source>
        <dbReference type="EMBL" id="WOH02688.1"/>
    </source>
</evidence>
<evidence type="ECO:0000256" key="2">
    <source>
        <dbReference type="ARBA" id="ARBA00022723"/>
    </source>
</evidence>
<dbReference type="InterPro" id="IPR009057">
    <property type="entry name" value="Homeodomain-like_sf"/>
</dbReference>
<keyword evidence="6" id="KW-0238">DNA-binding</keyword>
<evidence type="ECO:0000259" key="11">
    <source>
        <dbReference type="PROSITE" id="PS51523"/>
    </source>
</evidence>
<gene>
    <name evidence="12" type="ORF">DCAR_0522077</name>
</gene>
<dbReference type="PROSITE" id="PS51523">
    <property type="entry name" value="ZF_HD_DIMER"/>
    <property type="match status" value="1"/>
</dbReference>
<keyword evidence="8" id="KW-0804">Transcription</keyword>
<dbReference type="AlphaFoldDB" id="A0AAF0X798"/>
<accession>A0AAF0X798</accession>
<dbReference type="Proteomes" id="UP000077755">
    <property type="component" value="Chromosome 5"/>
</dbReference>
<dbReference type="GO" id="GO:0008270">
    <property type="term" value="F:zinc ion binding"/>
    <property type="evidence" value="ECO:0007669"/>
    <property type="project" value="UniProtKB-KW"/>
</dbReference>
<dbReference type="GO" id="GO:0005634">
    <property type="term" value="C:nucleus"/>
    <property type="evidence" value="ECO:0007669"/>
    <property type="project" value="UniProtKB-SubCell"/>
</dbReference>
<dbReference type="InterPro" id="IPR006455">
    <property type="entry name" value="Homeodomain_ZF_HD"/>
</dbReference>
<dbReference type="InterPro" id="IPR006456">
    <property type="entry name" value="ZF_HD_homeobox_Cys/His_dimer"/>
</dbReference>
<dbReference type="GO" id="GO:0000976">
    <property type="term" value="F:transcription cis-regulatory region binding"/>
    <property type="evidence" value="ECO:0007669"/>
    <property type="project" value="TreeGrafter"/>
</dbReference>
<keyword evidence="9" id="KW-0539">Nucleus</keyword>
<comment type="subcellular location">
    <subcellularLocation>
        <location evidence="1">Nucleus</location>
    </subcellularLocation>
</comment>
<keyword evidence="3" id="KW-0863">Zinc-finger</keyword>
<dbReference type="EMBL" id="CP093347">
    <property type="protein sequence ID" value="WOH02688.1"/>
    <property type="molecule type" value="Genomic_DNA"/>
</dbReference>
<evidence type="ECO:0000256" key="4">
    <source>
        <dbReference type="ARBA" id="ARBA00022833"/>
    </source>
</evidence>
<feature type="compositionally biased region" description="Acidic residues" evidence="10">
    <location>
        <begin position="1"/>
        <end position="12"/>
    </location>
</feature>
<sequence length="197" mass="22547">MEFEEQEQDEEMQQLAPSNYVSTVPEAFRSRAGGYKYKECLKNQAIGIGGNAVDGCREFMPAGQEGTLDALRCAACTCHRNFHRRQSEAETMPPQYHRPSGYLVTPMSQQRPVAAQLEMDQELGNPNPSSSGGGSSRKRFRTKFTREQKERMTEVAERLGWRVQQQDEAVVEEFCKESGIQRQVFKVWMHNNKHTRP</sequence>
<feature type="region of interest" description="Disordered" evidence="10">
    <location>
        <begin position="121"/>
        <end position="141"/>
    </location>
</feature>
<dbReference type="KEGG" id="dcr:108222391"/>
<evidence type="ECO:0000256" key="1">
    <source>
        <dbReference type="ARBA" id="ARBA00004123"/>
    </source>
</evidence>
<keyword evidence="7" id="KW-0371">Homeobox</keyword>
<evidence type="ECO:0000256" key="9">
    <source>
        <dbReference type="ARBA" id="ARBA00023242"/>
    </source>
</evidence>
<reference evidence="12" key="1">
    <citation type="journal article" date="2016" name="Nat. Genet.">
        <title>A high-quality carrot genome assembly provides new insights into carotenoid accumulation and asterid genome evolution.</title>
        <authorList>
            <person name="Iorizzo M."/>
            <person name="Ellison S."/>
            <person name="Senalik D."/>
            <person name="Zeng P."/>
            <person name="Satapoomin P."/>
            <person name="Huang J."/>
            <person name="Bowman M."/>
            <person name="Iovene M."/>
            <person name="Sanseverino W."/>
            <person name="Cavagnaro P."/>
            <person name="Yildiz M."/>
            <person name="Macko-Podgorni A."/>
            <person name="Moranska E."/>
            <person name="Grzebelus E."/>
            <person name="Grzebelus D."/>
            <person name="Ashrafi H."/>
            <person name="Zheng Z."/>
            <person name="Cheng S."/>
            <person name="Spooner D."/>
            <person name="Van Deynze A."/>
            <person name="Simon P."/>
        </authorList>
    </citation>
    <scope>NUCLEOTIDE SEQUENCE</scope>
    <source>
        <tissue evidence="12">Leaf</tissue>
    </source>
</reference>